<evidence type="ECO:0000256" key="6">
    <source>
        <dbReference type="ARBA" id="ARBA00022813"/>
    </source>
</evidence>
<evidence type="ECO:0000256" key="7">
    <source>
        <dbReference type="ARBA" id="ARBA00023000"/>
    </source>
</evidence>
<dbReference type="EC" id="2.1.1.37" evidence="1"/>
<dbReference type="SUPFAM" id="SSF55608">
    <property type="entry name" value="Homing endonucleases"/>
    <property type="match status" value="1"/>
</dbReference>
<evidence type="ECO:0000256" key="4">
    <source>
        <dbReference type="ARBA" id="ARBA00022691"/>
    </source>
</evidence>
<dbReference type="InterPro" id="IPR036844">
    <property type="entry name" value="Hint_dom_sf"/>
</dbReference>
<dbReference type="InterPro" id="IPR030934">
    <property type="entry name" value="Intein_C"/>
</dbReference>
<dbReference type="InterPro" id="IPR028992">
    <property type="entry name" value="Hedgehog/Intein_dom"/>
</dbReference>
<dbReference type="PANTHER" id="PTHR10629:SF52">
    <property type="entry name" value="DNA (CYTOSINE-5)-METHYLTRANSFERASE 1"/>
    <property type="match status" value="1"/>
</dbReference>
<dbReference type="PANTHER" id="PTHR10629">
    <property type="entry name" value="CYTOSINE-SPECIFIC METHYLTRANSFERASE"/>
    <property type="match status" value="1"/>
</dbReference>
<feature type="domain" description="DOD-type homing endonuclease" evidence="8">
    <location>
        <begin position="226"/>
        <end position="355"/>
    </location>
</feature>
<dbReference type="PROSITE" id="PS50819">
    <property type="entry name" value="INTEIN_ENDONUCLEASE"/>
    <property type="match status" value="1"/>
</dbReference>
<dbReference type="Gene3D" id="3.10.28.10">
    <property type="entry name" value="Homing endonucleases"/>
    <property type="match status" value="1"/>
</dbReference>
<dbReference type="Gene3D" id="3.90.120.10">
    <property type="entry name" value="DNA Methylase, subunit A, domain 2"/>
    <property type="match status" value="1"/>
</dbReference>
<comment type="caution">
    <text evidence="9">The sequence shown here is derived from an EMBL/GenBank/DDBJ whole genome shotgun (WGS) entry which is preliminary data.</text>
</comment>
<protein>
    <recommendedName>
        <fullName evidence="1">DNA (cytosine-5-)-methyltransferase</fullName>
        <ecNumber evidence="1">2.1.1.37</ecNumber>
    </recommendedName>
</protein>
<keyword evidence="7" id="KW-0651">Protein splicing</keyword>
<gene>
    <name evidence="9" type="ORF">ACFOW9_03070</name>
</gene>
<dbReference type="InterPro" id="IPR004042">
    <property type="entry name" value="Intein_endonuc_central"/>
</dbReference>
<dbReference type="Pfam" id="PF13403">
    <property type="entry name" value="Hint_2"/>
    <property type="match status" value="1"/>
</dbReference>
<evidence type="ECO:0000256" key="1">
    <source>
        <dbReference type="ARBA" id="ARBA00011975"/>
    </source>
</evidence>
<dbReference type="PROSITE" id="PS50818">
    <property type="entry name" value="INTEIN_C_TER"/>
    <property type="match status" value="1"/>
</dbReference>
<evidence type="ECO:0000256" key="2">
    <source>
        <dbReference type="ARBA" id="ARBA00022603"/>
    </source>
</evidence>
<dbReference type="SUPFAM" id="SSF51294">
    <property type="entry name" value="Hedgehog/intein (Hint) domain"/>
    <property type="match status" value="1"/>
</dbReference>
<sequence>MSTALLERRSSLDDLIRFMQESNNALTATDMFCGAGGSSTGALEVPGVKVKTAMNHWARAIETHNMNHPDTDHVLADIQVTDPRYIASSDILWASPECFTAGHLVTTNRGQVPIDDIKIGDVVLTHKNRWRPVVRTQYRNNAKVVTASGSGHPGIVVTPNHRFWAKSSDRAWNGNGYTRRYGVADWMRMERTLANEALWATPVAADSLPTMDLPPVFRGSPDGWWLLGRWLGDGSMSFGRNHEVTISCGYHEADDLAPVLECTGFRWHRSDKRTAVVFTASCIESRGWIADQCGHGAANKQLPAWTASLPEEDRRAIFDGYMSADGGITQRRHRASTVSRALAVSMRMLIESLGYRVAMAYDNRTTYSIEGRTGVAKQQWILHWEPELSENRAAEAFVEDGHVWSRIRKVEELVGTATVYNIEVEEDHSYVLDGIVVANCTNHSVAKGKKRVTNQPDLFGDSIADEAAQKSRATMWDVPRFAEVHKYKLIITENVVDAAKWVMFDAWLFAMDALGYDHHIVYMNSMHAQLGGLPAPQSRDRMYVMFWLKGNRRPNFDLLMPLAHCPSCDETVRCVQSWKNPAYRWGRYRAQYNYRCPNTKCRNSVVEPGWLPASSAIDWTLRGQRIGDRTKPLVPKTLARIAAGLAKYGKQPMHLAAAGNTYDSATTGKGDYYRVWPTTDSLRTLTGTTEHGLVLDSVRGSNIMSSTGEPFATQTTSYTRSLLVPVEGREGKQAAPVDAVMRTQTTRNETGLLIPPLIMRNNSAPAGQESYLSKPVSEPLGTLTTAGHQSLIIPPGNNLLMEYYGKGQVFPISKAIPTISTTARHALITTMRGTSPEHLASSNAPITDPLRTISAGGNHAGITEWTVPEVEDCEFRMLEPYEISAGMAFPKNYIMTGNKREQVKQAGNAVTPPAARDLFIVAALSLTQGLDLAA</sequence>
<dbReference type="RefSeq" id="WP_230067751.1">
    <property type="nucleotide sequence ID" value="NZ_BAABLL010000001.1"/>
</dbReference>
<dbReference type="InterPro" id="IPR003586">
    <property type="entry name" value="Hint_dom_C"/>
</dbReference>
<evidence type="ECO:0000256" key="5">
    <source>
        <dbReference type="ARBA" id="ARBA00022747"/>
    </source>
</evidence>
<dbReference type="PRINTS" id="PR00379">
    <property type="entry name" value="INTEIN"/>
</dbReference>
<dbReference type="EMBL" id="JBHSCQ010000004">
    <property type="protein sequence ID" value="MFC4264577.1"/>
    <property type="molecule type" value="Genomic_DNA"/>
</dbReference>
<reference evidence="10" key="1">
    <citation type="journal article" date="2019" name="Int. J. Syst. Evol. Microbiol.">
        <title>The Global Catalogue of Microorganisms (GCM) 10K type strain sequencing project: providing services to taxonomists for standard genome sequencing and annotation.</title>
        <authorList>
            <consortium name="The Broad Institute Genomics Platform"/>
            <consortium name="The Broad Institute Genome Sequencing Center for Infectious Disease"/>
            <person name="Wu L."/>
            <person name="Ma J."/>
        </authorList>
    </citation>
    <scope>NUCLEOTIDE SEQUENCE [LARGE SCALE GENOMIC DNA]</scope>
    <source>
        <strain evidence="10">CGMCC 1.10698</strain>
    </source>
</reference>
<proteinExistence type="predicted"/>
<accession>A0ABV8QXV7</accession>
<dbReference type="SMART" id="SM00305">
    <property type="entry name" value="HintC"/>
    <property type="match status" value="1"/>
</dbReference>
<dbReference type="Proteomes" id="UP001595773">
    <property type="component" value="Unassembled WGS sequence"/>
</dbReference>
<dbReference type="GO" id="GO:0032259">
    <property type="term" value="P:methylation"/>
    <property type="evidence" value="ECO:0007669"/>
    <property type="project" value="UniProtKB-KW"/>
</dbReference>
<evidence type="ECO:0000259" key="8">
    <source>
        <dbReference type="PROSITE" id="PS50819"/>
    </source>
</evidence>
<keyword evidence="4" id="KW-0949">S-adenosyl-L-methionine</keyword>
<dbReference type="InterPro" id="IPR001525">
    <property type="entry name" value="C5_MeTfrase"/>
</dbReference>
<dbReference type="InterPro" id="IPR050390">
    <property type="entry name" value="C5-Methyltransferase"/>
</dbReference>
<dbReference type="InterPro" id="IPR027434">
    <property type="entry name" value="Homing_endonucl"/>
</dbReference>
<dbReference type="Gene3D" id="2.170.16.10">
    <property type="entry name" value="Hedgehog/Intein (Hint) domain"/>
    <property type="match status" value="2"/>
</dbReference>
<dbReference type="NCBIfam" id="TIGR01443">
    <property type="entry name" value="intein_Cterm"/>
    <property type="match status" value="1"/>
</dbReference>
<organism evidence="9 10">
    <name type="scientific">Arthrobacter cryoconiti</name>
    <dbReference type="NCBI Taxonomy" id="748907"/>
    <lineage>
        <taxon>Bacteria</taxon>
        <taxon>Bacillati</taxon>
        <taxon>Actinomycetota</taxon>
        <taxon>Actinomycetes</taxon>
        <taxon>Micrococcales</taxon>
        <taxon>Micrococcaceae</taxon>
        <taxon>Arthrobacter</taxon>
    </lineage>
</organism>
<dbReference type="CDD" id="cd00081">
    <property type="entry name" value="Hint"/>
    <property type="match status" value="2"/>
</dbReference>
<keyword evidence="2 9" id="KW-0489">Methyltransferase</keyword>
<dbReference type="Gene3D" id="3.40.50.150">
    <property type="entry name" value="Vaccinia Virus protein VP39"/>
    <property type="match status" value="2"/>
</dbReference>
<dbReference type="Pfam" id="PF00145">
    <property type="entry name" value="DNA_methylase"/>
    <property type="match status" value="1"/>
</dbReference>
<dbReference type="InterPro" id="IPR006142">
    <property type="entry name" value="INTEIN"/>
</dbReference>
<name>A0ABV8QXV7_9MICC</name>
<evidence type="ECO:0000313" key="9">
    <source>
        <dbReference type="EMBL" id="MFC4264577.1"/>
    </source>
</evidence>
<dbReference type="GO" id="GO:0008168">
    <property type="term" value="F:methyltransferase activity"/>
    <property type="evidence" value="ECO:0007669"/>
    <property type="project" value="UniProtKB-KW"/>
</dbReference>
<keyword evidence="5" id="KW-0680">Restriction system</keyword>
<dbReference type="SUPFAM" id="SSF53335">
    <property type="entry name" value="S-adenosyl-L-methionine-dependent methyltransferases"/>
    <property type="match status" value="2"/>
</dbReference>
<dbReference type="InterPro" id="IPR029063">
    <property type="entry name" value="SAM-dependent_MTases_sf"/>
</dbReference>
<keyword evidence="10" id="KW-1185">Reference proteome</keyword>
<keyword evidence="3" id="KW-0808">Transferase</keyword>
<evidence type="ECO:0000256" key="3">
    <source>
        <dbReference type="ARBA" id="ARBA00022679"/>
    </source>
</evidence>
<keyword evidence="6" id="KW-0068">Autocatalytic cleavage</keyword>
<evidence type="ECO:0000313" key="10">
    <source>
        <dbReference type="Proteomes" id="UP001595773"/>
    </source>
</evidence>